<dbReference type="AlphaFoldDB" id="A0ABC8Z7C6"/>
<sequence>MNREISAIAQVSESSSSVPFRLLQPSDIVSSHLVSSSPATSWYNLNSLCQVFGALFGQQNMSFRGSTGKNSMTVGPWGGLGGDPWDDGVNSGVRQIIITHGVAIDSIQIEYDLRGGAVWSEKHGTASGNSKTNQVKLDYPQEVLTSISGSYGAVGTSVVIRSLTFESNFSKYGPFGTEQGTSFSLPVSSSKIVGFHGRSGSCIHSIGCHLNKENNTKLSKHAPSALQSITRSYDRNGHRYADGSAGYDMVLAVKDRADNYSVLTSSLPKEQYPHPSQLNKMVSIPSFYSDNGTMTISTPVRFGPWGGNSGTIFDDGIYTGVRQINLTRGLGISSMKVLYDRNGQAIWGDKRGTSGGSRPEKVVFDFPSEILTHITGYFGSTMIMGPTVIKSLTFHTTKKSHGPFGDEHGTFFSSCLTDGRIVGFHGRAGWYIDSIGVHVLEGKVLSQRVDTELTSTSPTPQNMLALARREIGDEVTYGVVKEPIPIGPGPWGGDGGKPWDDGVYTGVKQIYIMRSDFIGSIQIEYDRSGQSIWSTKHGNGGQITHRIKLDYPHEVLTCIYGYYNTCVEEGPRVLRSITIVSSRGKYGPFGDEIGTYFTSATTEGKVVGFHGRSSMYLDAIGVHMQHWLGEVKTASASNSNSKYYISRYLF</sequence>
<evidence type="ECO:0000256" key="1">
    <source>
        <dbReference type="ARBA" id="ARBA00006568"/>
    </source>
</evidence>
<keyword evidence="2" id="KW-0430">Lectin</keyword>
<dbReference type="InterPro" id="IPR001229">
    <property type="entry name" value="Jacalin-like_lectin_dom"/>
</dbReference>
<organism evidence="4 5">
    <name type="scientific">Urochloa decumbens</name>
    <dbReference type="NCBI Taxonomy" id="240449"/>
    <lineage>
        <taxon>Eukaryota</taxon>
        <taxon>Viridiplantae</taxon>
        <taxon>Streptophyta</taxon>
        <taxon>Embryophyta</taxon>
        <taxon>Tracheophyta</taxon>
        <taxon>Spermatophyta</taxon>
        <taxon>Magnoliopsida</taxon>
        <taxon>Liliopsida</taxon>
        <taxon>Poales</taxon>
        <taxon>Poaceae</taxon>
        <taxon>PACMAD clade</taxon>
        <taxon>Panicoideae</taxon>
        <taxon>Panicodae</taxon>
        <taxon>Paniceae</taxon>
        <taxon>Melinidinae</taxon>
        <taxon>Urochloa</taxon>
    </lineage>
</organism>
<protein>
    <recommendedName>
        <fullName evidence="3">Jacalin-type lectin domain-containing protein</fullName>
    </recommendedName>
</protein>
<dbReference type="EMBL" id="OZ075128">
    <property type="protein sequence ID" value="CAL4954272.1"/>
    <property type="molecule type" value="Genomic_DNA"/>
</dbReference>
<keyword evidence="5" id="KW-1185">Reference proteome</keyword>
<accession>A0ABC8Z7C6</accession>
<proteinExistence type="inferred from homology"/>
<name>A0ABC8Z7C6_9POAL</name>
<dbReference type="SUPFAM" id="SSF51101">
    <property type="entry name" value="Mannose-binding lectins"/>
    <property type="match status" value="3"/>
</dbReference>
<dbReference type="InterPro" id="IPR033734">
    <property type="entry name" value="Jacalin-like_lectin_dom_plant"/>
</dbReference>
<evidence type="ECO:0000313" key="4">
    <source>
        <dbReference type="EMBL" id="CAL4954272.1"/>
    </source>
</evidence>
<dbReference type="PANTHER" id="PTHR47293:SF54">
    <property type="entry name" value="JACALIN-TYPE LECTIN DOMAIN-CONTAINING PROTEIN"/>
    <property type="match status" value="1"/>
</dbReference>
<comment type="similarity">
    <text evidence="1">Belongs to the jacalin lectin family.</text>
</comment>
<dbReference type="PROSITE" id="PS51752">
    <property type="entry name" value="JACALIN_LECTIN"/>
    <property type="match status" value="3"/>
</dbReference>
<dbReference type="Pfam" id="PF01419">
    <property type="entry name" value="Jacalin"/>
    <property type="match status" value="3"/>
</dbReference>
<dbReference type="PANTHER" id="PTHR47293">
    <property type="entry name" value="JACALIN-RELATED LECTIN 3"/>
    <property type="match status" value="1"/>
</dbReference>
<dbReference type="FunFam" id="2.100.10.30:FF:000001">
    <property type="entry name" value="Jacalin-related lectin 33"/>
    <property type="match status" value="3"/>
</dbReference>
<dbReference type="SMART" id="SM00915">
    <property type="entry name" value="Jacalin"/>
    <property type="match status" value="3"/>
</dbReference>
<dbReference type="GO" id="GO:0030246">
    <property type="term" value="F:carbohydrate binding"/>
    <property type="evidence" value="ECO:0007669"/>
    <property type="project" value="UniProtKB-KW"/>
</dbReference>
<feature type="domain" description="Jacalin-type lectin" evidence="3">
    <location>
        <begin position="485"/>
        <end position="626"/>
    </location>
</feature>
<dbReference type="Gene3D" id="2.100.10.30">
    <property type="entry name" value="Jacalin-like lectin domain"/>
    <property type="match status" value="3"/>
</dbReference>
<dbReference type="CDD" id="cd09612">
    <property type="entry name" value="Jacalin"/>
    <property type="match status" value="3"/>
</dbReference>
<dbReference type="InterPro" id="IPR036404">
    <property type="entry name" value="Jacalin-like_lectin_dom_sf"/>
</dbReference>
<evidence type="ECO:0000259" key="3">
    <source>
        <dbReference type="PROSITE" id="PS51752"/>
    </source>
</evidence>
<feature type="domain" description="Jacalin-type lectin" evidence="3">
    <location>
        <begin position="299"/>
        <end position="441"/>
    </location>
</feature>
<gene>
    <name evidence="4" type="ORF">URODEC1_LOCUS40702</name>
</gene>
<feature type="domain" description="Jacalin-type lectin" evidence="3">
    <location>
        <begin position="71"/>
        <end position="212"/>
    </location>
</feature>
<evidence type="ECO:0000313" key="5">
    <source>
        <dbReference type="Proteomes" id="UP001497457"/>
    </source>
</evidence>
<reference evidence="5" key="1">
    <citation type="submission" date="2024-06" db="EMBL/GenBank/DDBJ databases">
        <authorList>
            <person name="Ryan C."/>
        </authorList>
    </citation>
    <scope>NUCLEOTIDE SEQUENCE [LARGE SCALE GENOMIC DNA]</scope>
</reference>
<dbReference type="Proteomes" id="UP001497457">
    <property type="component" value="Chromosome 18b"/>
</dbReference>
<evidence type="ECO:0000256" key="2">
    <source>
        <dbReference type="ARBA" id="ARBA00022734"/>
    </source>
</evidence>
<reference evidence="4 5" key="2">
    <citation type="submission" date="2024-10" db="EMBL/GenBank/DDBJ databases">
        <authorList>
            <person name="Ryan C."/>
        </authorList>
    </citation>
    <scope>NUCLEOTIDE SEQUENCE [LARGE SCALE GENOMIC DNA]</scope>
</reference>